<comment type="caution">
    <text evidence="1">The sequence shown here is derived from an EMBL/GenBank/DDBJ whole genome shotgun (WGS) entry which is preliminary data.</text>
</comment>
<proteinExistence type="predicted"/>
<organism evidence="1 2">
    <name type="scientific">Polyplosphaeria fusca</name>
    <dbReference type="NCBI Taxonomy" id="682080"/>
    <lineage>
        <taxon>Eukaryota</taxon>
        <taxon>Fungi</taxon>
        <taxon>Dikarya</taxon>
        <taxon>Ascomycota</taxon>
        <taxon>Pezizomycotina</taxon>
        <taxon>Dothideomycetes</taxon>
        <taxon>Pleosporomycetidae</taxon>
        <taxon>Pleosporales</taxon>
        <taxon>Tetraplosphaeriaceae</taxon>
        <taxon>Polyplosphaeria</taxon>
    </lineage>
</organism>
<dbReference type="AlphaFoldDB" id="A0A9P4R9W9"/>
<reference evidence="1" key="1">
    <citation type="journal article" date="2020" name="Stud. Mycol.">
        <title>101 Dothideomycetes genomes: a test case for predicting lifestyles and emergence of pathogens.</title>
        <authorList>
            <person name="Haridas S."/>
            <person name="Albert R."/>
            <person name="Binder M."/>
            <person name="Bloem J."/>
            <person name="Labutti K."/>
            <person name="Salamov A."/>
            <person name="Andreopoulos B."/>
            <person name="Baker S."/>
            <person name="Barry K."/>
            <person name="Bills G."/>
            <person name="Bluhm B."/>
            <person name="Cannon C."/>
            <person name="Castanera R."/>
            <person name="Culley D."/>
            <person name="Daum C."/>
            <person name="Ezra D."/>
            <person name="Gonzalez J."/>
            <person name="Henrissat B."/>
            <person name="Kuo A."/>
            <person name="Liang C."/>
            <person name="Lipzen A."/>
            <person name="Lutzoni F."/>
            <person name="Magnuson J."/>
            <person name="Mondo S."/>
            <person name="Nolan M."/>
            <person name="Ohm R."/>
            <person name="Pangilinan J."/>
            <person name="Park H.-J."/>
            <person name="Ramirez L."/>
            <person name="Alfaro M."/>
            <person name="Sun H."/>
            <person name="Tritt A."/>
            <person name="Yoshinaga Y."/>
            <person name="Zwiers L.-H."/>
            <person name="Turgeon B."/>
            <person name="Goodwin S."/>
            <person name="Spatafora J."/>
            <person name="Crous P."/>
            <person name="Grigoriev I."/>
        </authorList>
    </citation>
    <scope>NUCLEOTIDE SEQUENCE</scope>
    <source>
        <strain evidence="1">CBS 125425</strain>
    </source>
</reference>
<name>A0A9P4R9W9_9PLEO</name>
<evidence type="ECO:0000313" key="2">
    <source>
        <dbReference type="Proteomes" id="UP000799444"/>
    </source>
</evidence>
<dbReference type="Proteomes" id="UP000799444">
    <property type="component" value="Unassembled WGS sequence"/>
</dbReference>
<dbReference type="EMBL" id="ML996102">
    <property type="protein sequence ID" value="KAF2739930.1"/>
    <property type="molecule type" value="Genomic_DNA"/>
</dbReference>
<gene>
    <name evidence="1" type="ORF">EJ04DRAFT_519166</name>
</gene>
<protein>
    <submittedName>
        <fullName evidence="1">Uncharacterized protein</fullName>
    </submittedName>
</protein>
<evidence type="ECO:0000313" key="1">
    <source>
        <dbReference type="EMBL" id="KAF2739930.1"/>
    </source>
</evidence>
<accession>A0A9P4R9W9</accession>
<sequence>MTRSRQRPAIISELDYCRYSVRGGKRGSRHGRRRQSRLTQRLVWVKVWRTASVSSRALRLAPVVQGDESLLHHPALSPPQIRRDFPGTSLQLKGAWDATIERRTVSSLLHSSRRLSSNRDATWLACASSGYVSGSAWHASYPVLDSPHTAATSYACLYRHWIVGRGLDWSLVRMIPSFRPPHPSVKIGLGHDSATMTKDEIKDRKSHHRHPSAVVNAHDSPTSTSSTRVPFFLYASQSRTGYIPESYRQFGYLRRNPVVCFDSSIGFSQLVGAIVHPVHRSCQYLSAFMFNSS</sequence>
<keyword evidence="2" id="KW-1185">Reference proteome</keyword>